<proteinExistence type="predicted"/>
<name>A0ABQ9H7L3_9NEOP</name>
<evidence type="ECO:0000313" key="2">
    <source>
        <dbReference type="Proteomes" id="UP001159363"/>
    </source>
</evidence>
<gene>
    <name evidence="1" type="ORF">PR048_016759</name>
</gene>
<comment type="caution">
    <text evidence="1">The sequence shown here is derived from an EMBL/GenBank/DDBJ whole genome shotgun (WGS) entry which is preliminary data.</text>
</comment>
<protein>
    <submittedName>
        <fullName evidence="1">Uncharacterized protein</fullName>
    </submittedName>
</protein>
<keyword evidence="2" id="KW-1185">Reference proteome</keyword>
<dbReference type="EMBL" id="JARBHB010000006">
    <property type="protein sequence ID" value="KAJ8880293.1"/>
    <property type="molecule type" value="Genomic_DNA"/>
</dbReference>
<sequence length="79" mass="9293">MQRMSKNVSFVVWVVFTTGKRDMPWQVVAIHLFKCDTWYVIVTDYYSGFCEICPLTHMLDIMVIGKLKKKSSHTLAYQK</sequence>
<evidence type="ECO:0000313" key="1">
    <source>
        <dbReference type="EMBL" id="KAJ8880293.1"/>
    </source>
</evidence>
<reference evidence="1 2" key="1">
    <citation type="submission" date="2023-02" db="EMBL/GenBank/DDBJ databases">
        <title>LHISI_Scaffold_Assembly.</title>
        <authorList>
            <person name="Stuart O.P."/>
            <person name="Cleave R."/>
            <person name="Magrath M.J.L."/>
            <person name="Mikheyev A.S."/>
        </authorList>
    </citation>
    <scope>NUCLEOTIDE SEQUENCE [LARGE SCALE GENOMIC DNA]</scope>
    <source>
        <strain evidence="1">Daus_M_001</strain>
        <tissue evidence="1">Leg muscle</tissue>
    </source>
</reference>
<organism evidence="1 2">
    <name type="scientific">Dryococelus australis</name>
    <dbReference type="NCBI Taxonomy" id="614101"/>
    <lineage>
        <taxon>Eukaryota</taxon>
        <taxon>Metazoa</taxon>
        <taxon>Ecdysozoa</taxon>
        <taxon>Arthropoda</taxon>
        <taxon>Hexapoda</taxon>
        <taxon>Insecta</taxon>
        <taxon>Pterygota</taxon>
        <taxon>Neoptera</taxon>
        <taxon>Polyneoptera</taxon>
        <taxon>Phasmatodea</taxon>
        <taxon>Verophasmatodea</taxon>
        <taxon>Anareolatae</taxon>
        <taxon>Phasmatidae</taxon>
        <taxon>Eurycanthinae</taxon>
        <taxon>Dryococelus</taxon>
    </lineage>
</organism>
<accession>A0ABQ9H7L3</accession>
<dbReference type="Proteomes" id="UP001159363">
    <property type="component" value="Chromosome 5"/>
</dbReference>